<dbReference type="SUPFAM" id="SSF52317">
    <property type="entry name" value="Class I glutamine amidotransferase-like"/>
    <property type="match status" value="1"/>
</dbReference>
<evidence type="ECO:0000256" key="10">
    <source>
        <dbReference type="HAMAP-Rule" id="MF_00278"/>
    </source>
</evidence>
<keyword evidence="4 10" id="KW-0378">Hydrolase</keyword>
<dbReference type="EC" id="3.5.1.2" evidence="10"/>
<comment type="catalytic activity">
    <reaction evidence="8 10">
        <text>5-[(5-phospho-1-deoxy-D-ribulos-1-ylimino)methylamino]-1-(5-phospho-beta-D-ribosyl)imidazole-4-carboxamide + L-glutamine = D-erythro-1-(imidazol-4-yl)glycerol 3-phosphate + 5-amino-1-(5-phospho-beta-D-ribosyl)imidazole-4-carboxamide + L-glutamate + H(+)</text>
        <dbReference type="Rhea" id="RHEA:24793"/>
        <dbReference type="ChEBI" id="CHEBI:15378"/>
        <dbReference type="ChEBI" id="CHEBI:29985"/>
        <dbReference type="ChEBI" id="CHEBI:58278"/>
        <dbReference type="ChEBI" id="CHEBI:58359"/>
        <dbReference type="ChEBI" id="CHEBI:58475"/>
        <dbReference type="ChEBI" id="CHEBI:58525"/>
        <dbReference type="EC" id="4.3.2.10"/>
    </reaction>
</comment>
<dbReference type="RefSeq" id="WP_380019055.1">
    <property type="nucleotide sequence ID" value="NZ_JBHSHD010000003.1"/>
</dbReference>
<comment type="subunit">
    <text evidence="2 10">Heterodimer of HisH and HisF.</text>
</comment>
<evidence type="ECO:0000256" key="5">
    <source>
        <dbReference type="ARBA" id="ARBA00022962"/>
    </source>
</evidence>
<accession>A0ABV9QRN5</accession>
<keyword evidence="6 10" id="KW-0368">Histidine biosynthesis</keyword>
<feature type="active site" evidence="10">
    <location>
        <position position="188"/>
    </location>
</feature>
<evidence type="ECO:0000259" key="11">
    <source>
        <dbReference type="Pfam" id="PF00117"/>
    </source>
</evidence>
<dbReference type="Pfam" id="PF00117">
    <property type="entry name" value="GATase"/>
    <property type="match status" value="1"/>
</dbReference>
<comment type="pathway">
    <text evidence="1 10">Amino-acid biosynthesis; L-histidine biosynthesis; L-histidine from 5-phospho-alpha-D-ribose 1-diphosphate: step 5/9.</text>
</comment>
<sequence length="207" mass="21920">MKTPANARAVIVPSGGANYGSLIEACRRIGVDAAVSANPAQILAATHVILPGVGAAGHAMRALHEQGLDRVLPRLRQPLLGICLGMQLLFEDSEEADGLRAAQTRCLGLLAGHVRRLPPAPSWPHMGWNTLRNRVEHPLLDGIGDADWFYFVHGYAAPAGDDTLAASDHGEPFAAVVARGNVFGAQFHPEKSAAAGRRLLSNFFALA</sequence>
<keyword evidence="10" id="KW-0963">Cytoplasm</keyword>
<dbReference type="EMBL" id="JBHSHD010000003">
    <property type="protein sequence ID" value="MFC4819299.1"/>
    <property type="molecule type" value="Genomic_DNA"/>
</dbReference>
<evidence type="ECO:0000256" key="4">
    <source>
        <dbReference type="ARBA" id="ARBA00022801"/>
    </source>
</evidence>
<dbReference type="HAMAP" id="MF_00278">
    <property type="entry name" value="HisH"/>
    <property type="match status" value="1"/>
</dbReference>
<comment type="subcellular location">
    <subcellularLocation>
        <location evidence="10">Cytoplasm</location>
    </subcellularLocation>
</comment>
<dbReference type="InterPro" id="IPR010139">
    <property type="entry name" value="Imidazole-glycPsynth_HisH"/>
</dbReference>
<dbReference type="PIRSF" id="PIRSF000495">
    <property type="entry name" value="Amidotransf_hisH"/>
    <property type="match status" value="1"/>
</dbReference>
<evidence type="ECO:0000256" key="1">
    <source>
        <dbReference type="ARBA" id="ARBA00005091"/>
    </source>
</evidence>
<evidence type="ECO:0000256" key="3">
    <source>
        <dbReference type="ARBA" id="ARBA00022605"/>
    </source>
</evidence>
<feature type="active site" description="Nucleophile" evidence="10">
    <location>
        <position position="83"/>
    </location>
</feature>
<feature type="active site" evidence="10">
    <location>
        <position position="190"/>
    </location>
</feature>
<keyword evidence="7 10" id="KW-0456">Lyase</keyword>
<feature type="domain" description="Glutamine amidotransferase" evidence="11">
    <location>
        <begin position="20"/>
        <end position="204"/>
    </location>
</feature>
<evidence type="ECO:0000256" key="6">
    <source>
        <dbReference type="ARBA" id="ARBA00023102"/>
    </source>
</evidence>
<comment type="caution">
    <text evidence="12">The sequence shown here is derived from an EMBL/GenBank/DDBJ whole genome shotgun (WGS) entry which is preliminary data.</text>
</comment>
<dbReference type="Gene3D" id="3.40.50.880">
    <property type="match status" value="1"/>
</dbReference>
<dbReference type="NCBIfam" id="TIGR01855">
    <property type="entry name" value="IMP_synth_hisH"/>
    <property type="match status" value="1"/>
</dbReference>
<evidence type="ECO:0000256" key="7">
    <source>
        <dbReference type="ARBA" id="ARBA00023239"/>
    </source>
</evidence>
<reference evidence="13" key="1">
    <citation type="journal article" date="2019" name="Int. J. Syst. Evol. Microbiol.">
        <title>The Global Catalogue of Microorganisms (GCM) 10K type strain sequencing project: providing services to taxonomists for standard genome sequencing and annotation.</title>
        <authorList>
            <consortium name="The Broad Institute Genomics Platform"/>
            <consortium name="The Broad Institute Genome Sequencing Center for Infectious Disease"/>
            <person name="Wu L."/>
            <person name="Ma J."/>
        </authorList>
    </citation>
    <scope>NUCLEOTIDE SEQUENCE [LARGE SCALE GENOMIC DNA]</scope>
    <source>
        <strain evidence="13">CCUG 30340</strain>
    </source>
</reference>
<gene>
    <name evidence="10 12" type="primary">hisH</name>
    <name evidence="12" type="ORF">ACFO6Q_03135</name>
</gene>
<dbReference type="InterPro" id="IPR017926">
    <property type="entry name" value="GATASE"/>
</dbReference>
<dbReference type="GO" id="GO:0016829">
    <property type="term" value="F:lyase activity"/>
    <property type="evidence" value="ECO:0007669"/>
    <property type="project" value="UniProtKB-KW"/>
</dbReference>
<proteinExistence type="inferred from homology"/>
<dbReference type="CDD" id="cd01748">
    <property type="entry name" value="GATase1_IGP_Synthase"/>
    <property type="match status" value="1"/>
</dbReference>
<protein>
    <recommendedName>
        <fullName evidence="10">Imidazole glycerol phosphate synthase subunit HisH</fullName>
        <ecNumber evidence="10">4.3.2.10</ecNumber>
    </recommendedName>
    <alternativeName>
        <fullName evidence="10">IGP synthase glutaminase subunit</fullName>
        <ecNumber evidence="10">3.5.1.2</ecNumber>
    </alternativeName>
    <alternativeName>
        <fullName evidence="10">IGP synthase subunit HisH</fullName>
    </alternativeName>
    <alternativeName>
        <fullName evidence="10">ImGP synthase subunit HisH</fullName>
        <shortName evidence="10">IGPS subunit HisH</shortName>
    </alternativeName>
</protein>
<dbReference type="PANTHER" id="PTHR42701:SF1">
    <property type="entry name" value="IMIDAZOLE GLYCEROL PHOSPHATE SYNTHASE SUBUNIT HISH"/>
    <property type="match status" value="1"/>
</dbReference>
<dbReference type="EC" id="4.3.2.10" evidence="10"/>
<organism evidence="12 13">
    <name type="scientific">Dokdonella ginsengisoli</name>
    <dbReference type="NCBI Taxonomy" id="363846"/>
    <lineage>
        <taxon>Bacteria</taxon>
        <taxon>Pseudomonadati</taxon>
        <taxon>Pseudomonadota</taxon>
        <taxon>Gammaproteobacteria</taxon>
        <taxon>Lysobacterales</taxon>
        <taxon>Rhodanobacteraceae</taxon>
        <taxon>Dokdonella</taxon>
    </lineage>
</organism>
<comment type="catalytic activity">
    <reaction evidence="9 10">
        <text>L-glutamine + H2O = L-glutamate + NH4(+)</text>
        <dbReference type="Rhea" id="RHEA:15889"/>
        <dbReference type="ChEBI" id="CHEBI:15377"/>
        <dbReference type="ChEBI" id="CHEBI:28938"/>
        <dbReference type="ChEBI" id="CHEBI:29985"/>
        <dbReference type="ChEBI" id="CHEBI:58359"/>
        <dbReference type="EC" id="3.5.1.2"/>
    </reaction>
</comment>
<dbReference type="Proteomes" id="UP001595886">
    <property type="component" value="Unassembled WGS sequence"/>
</dbReference>
<keyword evidence="13" id="KW-1185">Reference proteome</keyword>
<dbReference type="PANTHER" id="PTHR42701">
    <property type="entry name" value="IMIDAZOLE GLYCEROL PHOSPHATE SYNTHASE SUBUNIT HISH"/>
    <property type="match status" value="1"/>
</dbReference>
<keyword evidence="5 10" id="KW-0315">Glutamine amidotransferase</keyword>
<dbReference type="PROSITE" id="PS51273">
    <property type="entry name" value="GATASE_TYPE_1"/>
    <property type="match status" value="1"/>
</dbReference>
<comment type="function">
    <text evidence="10">IGPS catalyzes the conversion of PRFAR and glutamine to IGP, AICAR and glutamate. The HisH subunit catalyzes the hydrolysis of glutamine to glutamate and ammonia as part of the synthesis of IGP and AICAR. The resulting ammonia molecule is channeled to the active site of HisF.</text>
</comment>
<evidence type="ECO:0000256" key="2">
    <source>
        <dbReference type="ARBA" id="ARBA00011152"/>
    </source>
</evidence>
<evidence type="ECO:0000256" key="8">
    <source>
        <dbReference type="ARBA" id="ARBA00047838"/>
    </source>
</evidence>
<keyword evidence="3 10" id="KW-0028">Amino-acid biosynthesis</keyword>
<name>A0ABV9QRN5_9GAMM</name>
<evidence type="ECO:0000313" key="12">
    <source>
        <dbReference type="EMBL" id="MFC4819299.1"/>
    </source>
</evidence>
<evidence type="ECO:0000256" key="9">
    <source>
        <dbReference type="ARBA" id="ARBA00049534"/>
    </source>
</evidence>
<evidence type="ECO:0000313" key="13">
    <source>
        <dbReference type="Proteomes" id="UP001595886"/>
    </source>
</evidence>
<dbReference type="InterPro" id="IPR029062">
    <property type="entry name" value="Class_I_gatase-like"/>
</dbReference>